<dbReference type="InterPro" id="IPR029058">
    <property type="entry name" value="AB_hydrolase_fold"/>
</dbReference>
<dbReference type="Gene3D" id="3.40.50.1820">
    <property type="entry name" value="alpha/beta hydrolase"/>
    <property type="match status" value="1"/>
</dbReference>
<name>A0A318XPF4_9FIRM</name>
<evidence type="ECO:0000313" key="2">
    <source>
        <dbReference type="EMBL" id="PYG90191.1"/>
    </source>
</evidence>
<sequence>MDTYIFKQKSDINHQSNLHAGFRHKNPVKKPWKASNMPEGMAYSTSSCLQTGLLYVTDSISLRYPVLLVHGAGFEDTYCKEDKPASWGSIPRHLKSKGIRVFFGNTKAWAPIEENAQILKNNIIFYRENFIFDKINIIAHSMGGLESRYMISKLGMSDYVASLTTISTPHHGLKTIEALHDTILYKKIIEILATRYFGSYENFLKMSLNLKCSSCRSFNKEIADIPAVYYQSYGADMKSVLHDPFLSVSYKIINYYDGCNDGLVPVSSAVWGNYKGTFQSIKSKGLSHRDLIDVHNSDTRHDIIENYFEIVRNLQNLGF</sequence>
<protein>
    <submittedName>
        <fullName evidence="2">Triacylglycerol lipase</fullName>
    </submittedName>
</protein>
<dbReference type="Proteomes" id="UP000248132">
    <property type="component" value="Unassembled WGS sequence"/>
</dbReference>
<keyword evidence="3" id="KW-1185">Reference proteome</keyword>
<evidence type="ECO:0000313" key="3">
    <source>
        <dbReference type="Proteomes" id="UP000248132"/>
    </source>
</evidence>
<dbReference type="AlphaFoldDB" id="A0A318XPF4"/>
<reference evidence="2 3" key="1">
    <citation type="submission" date="2018-06" db="EMBL/GenBank/DDBJ databases">
        <title>Genomic Encyclopedia of Type Strains, Phase I: the one thousand microbial genomes (KMG-I) project.</title>
        <authorList>
            <person name="Kyrpides N."/>
        </authorList>
    </citation>
    <scope>NUCLEOTIDE SEQUENCE [LARGE SCALE GENOMIC DNA]</scope>
    <source>
        <strain evidence="2 3">DSM 19573</strain>
    </source>
</reference>
<dbReference type="RefSeq" id="WP_110460171.1">
    <property type="nucleotide sequence ID" value="NZ_QKMR01000001.1"/>
</dbReference>
<dbReference type="SUPFAM" id="SSF53474">
    <property type="entry name" value="alpha/beta-Hydrolases"/>
    <property type="match status" value="1"/>
</dbReference>
<accession>A0A318XPF4</accession>
<dbReference type="InterPro" id="IPR007751">
    <property type="entry name" value="DUF676_lipase-like"/>
</dbReference>
<proteinExistence type="predicted"/>
<evidence type="ECO:0000259" key="1">
    <source>
        <dbReference type="Pfam" id="PF05057"/>
    </source>
</evidence>
<feature type="domain" description="DUF676" evidence="1">
    <location>
        <begin position="131"/>
        <end position="190"/>
    </location>
</feature>
<organism evidence="2 3">
    <name type="scientific">Ruminiclostridium sufflavum DSM 19573</name>
    <dbReference type="NCBI Taxonomy" id="1121337"/>
    <lineage>
        <taxon>Bacteria</taxon>
        <taxon>Bacillati</taxon>
        <taxon>Bacillota</taxon>
        <taxon>Clostridia</taxon>
        <taxon>Eubacteriales</taxon>
        <taxon>Oscillospiraceae</taxon>
        <taxon>Ruminiclostridium</taxon>
    </lineage>
</organism>
<dbReference type="EMBL" id="QKMR01000001">
    <property type="protein sequence ID" value="PYG90191.1"/>
    <property type="molecule type" value="Genomic_DNA"/>
</dbReference>
<dbReference type="OrthoDB" id="9765872at2"/>
<gene>
    <name evidence="2" type="ORF">LY28_00071</name>
</gene>
<dbReference type="Pfam" id="PF05057">
    <property type="entry name" value="DUF676"/>
    <property type="match status" value="1"/>
</dbReference>
<dbReference type="PANTHER" id="PTHR11440">
    <property type="entry name" value="LECITHIN-CHOLESTEROL ACYLTRANSFERASE-RELATED"/>
    <property type="match status" value="1"/>
</dbReference>
<comment type="caution">
    <text evidence="2">The sequence shown here is derived from an EMBL/GenBank/DDBJ whole genome shotgun (WGS) entry which is preliminary data.</text>
</comment>